<dbReference type="Gene3D" id="2.70.98.30">
    <property type="entry name" value="Golgi alpha-mannosidase II, domain 4"/>
    <property type="match status" value="1"/>
</dbReference>
<sequence>MTTAPPTAEPGIVLVPHTHWDREWYEPHDVFRLRLVHVLDDVVDRLETDPEFRFTLDGQTAAIEDYLEIRPERRERVRALVRDGRLAVGPFLILLDEFCCDGETIVRNLELGLVHAERLGGAMPVGYLPDMFGHTAQMPQILRGFGIAHAALWRGVPSAVDEHAFAWRAPDGSAVRAEYLFDGYGSALDMFAVPDRLTELATRYRAETRPWYGSDPVLGMFGTDHMAPPPDLMDRVRAHNRAAGHAPVVRVATLTEYLAGRPTDPAALAALPQVTGELRSHARGNLLPGVFSVRTNLKAAMAGAELVLTQAERLDALYGREDHRSFFELAWYRVVECTAHDSITGCGVDETAEQVATRLASATAIGRGVTERVLDGLARDVPADAYVLANTLPWARTVQAELLTSETAGGQDVGGLPTALGDEWMRGADLVRVLRRIHGRELFGQQVTGYAWGADTLRLEVAEVADGFFDLAALTAEVRAAAAEDPDRHWRVVTTARPRRRVVVAAEVPPLGHVALRPGTSAVPQAPVSATPTRLHGELVDVLVRDDGALTVTGADGTVLDGLARLVDEGDRGDSYNYGPLAHAGGLDTPSSVHTAVLAAGPLRAVVEVVRRYDLPLGVDRQDPDRRLEKTEELAVRMLVELRAGEPFVRLTTSLVNTVRDHRLRLHVPLGTRVGESHAAGQFDVTRRGRTAEGGWGEYPLPTFPATGFVSAGPAHVLLAKLTEYEVVPGPDGDELALTLLRAIGMMSVNVHPLRDEPAGSEIPVPGAQYLGTEVRTRLAVMPHAGGWEEAEVARWAEMFRHEPLVRRGGAPAGGPLPAPVTGPALSGRAVLSSLRRVGQDAVEARVVSMSRSPQDVRLDPLDGAGWAVTDLRGTPAQAEGELRGAEVRTLRTAPGVAGAPTGTSTPRPAEEGR</sequence>
<name>A0ABX5VQF2_9MICO</name>
<dbReference type="InterPro" id="IPR011013">
    <property type="entry name" value="Gal_mutarotase_sf_dom"/>
</dbReference>
<dbReference type="PANTHER" id="PTHR46017">
    <property type="entry name" value="ALPHA-MANNOSIDASE 2C1"/>
    <property type="match status" value="1"/>
</dbReference>
<organism evidence="7 8">
    <name type="scientific">Georgenia wutianyii</name>
    <dbReference type="NCBI Taxonomy" id="2585135"/>
    <lineage>
        <taxon>Bacteria</taxon>
        <taxon>Bacillati</taxon>
        <taxon>Actinomycetota</taxon>
        <taxon>Actinomycetes</taxon>
        <taxon>Micrococcales</taxon>
        <taxon>Bogoriellaceae</taxon>
        <taxon>Georgenia</taxon>
    </lineage>
</organism>
<evidence type="ECO:0000256" key="4">
    <source>
        <dbReference type="ARBA" id="ARBA00023295"/>
    </source>
</evidence>
<dbReference type="Gene3D" id="1.20.1270.50">
    <property type="entry name" value="Glycoside hydrolase family 38, central domain"/>
    <property type="match status" value="1"/>
</dbReference>
<feature type="region of interest" description="Disordered" evidence="5">
    <location>
        <begin position="890"/>
        <end position="914"/>
    </location>
</feature>
<dbReference type="Pfam" id="PF01074">
    <property type="entry name" value="Glyco_hydro_38N"/>
    <property type="match status" value="1"/>
</dbReference>
<evidence type="ECO:0000256" key="5">
    <source>
        <dbReference type="SAM" id="MobiDB-lite"/>
    </source>
</evidence>
<evidence type="ECO:0000313" key="7">
    <source>
        <dbReference type="EMBL" id="QDB79658.1"/>
    </source>
</evidence>
<dbReference type="SMART" id="SM00872">
    <property type="entry name" value="Alpha-mann_mid"/>
    <property type="match status" value="1"/>
</dbReference>
<comment type="similarity">
    <text evidence="1">Belongs to the glycosyl hydrolase 38 family.</text>
</comment>
<dbReference type="EMBL" id="CP040899">
    <property type="protein sequence ID" value="QDB79658.1"/>
    <property type="molecule type" value="Genomic_DNA"/>
</dbReference>
<protein>
    <submittedName>
        <fullName evidence="7">Alpha-mannosidase</fullName>
    </submittedName>
</protein>
<evidence type="ECO:0000256" key="2">
    <source>
        <dbReference type="ARBA" id="ARBA00022723"/>
    </source>
</evidence>
<gene>
    <name evidence="7" type="ORF">FE251_09925</name>
</gene>
<dbReference type="Pfam" id="PF09261">
    <property type="entry name" value="Alpha-mann_mid"/>
    <property type="match status" value="1"/>
</dbReference>
<evidence type="ECO:0000256" key="1">
    <source>
        <dbReference type="ARBA" id="ARBA00009792"/>
    </source>
</evidence>
<dbReference type="InterPro" id="IPR000602">
    <property type="entry name" value="Glyco_hydro_38_N"/>
</dbReference>
<dbReference type="InterPro" id="IPR037094">
    <property type="entry name" value="Glyco_hydro_38_cen_sf"/>
</dbReference>
<evidence type="ECO:0000259" key="6">
    <source>
        <dbReference type="SMART" id="SM00872"/>
    </source>
</evidence>
<proteinExistence type="inferred from homology"/>
<dbReference type="Proteomes" id="UP000313948">
    <property type="component" value="Chromosome"/>
</dbReference>
<keyword evidence="2" id="KW-0479">Metal-binding</keyword>
<accession>A0ABX5VQF2</accession>
<keyword evidence="4" id="KW-0326">Glycosidase</keyword>
<dbReference type="PANTHER" id="PTHR46017:SF2">
    <property type="entry name" value="MANNOSYLGLYCERATE HYDROLASE"/>
    <property type="match status" value="1"/>
</dbReference>
<dbReference type="InterPro" id="IPR027291">
    <property type="entry name" value="Glyco_hydro_38_N_sf"/>
</dbReference>
<reference evidence="7 8" key="1">
    <citation type="submission" date="2019-05" db="EMBL/GenBank/DDBJ databases">
        <title>Georgenia *** sp. nov., and Georgenia *** sp. nov., isolated from the intestinal contents of plateau pika (Ochotona curzoniae) in the Qinghai-Tibet plateau of China.</title>
        <authorList>
            <person name="Tian Z."/>
        </authorList>
    </citation>
    <scope>NUCLEOTIDE SEQUENCE [LARGE SCALE GENOMIC DNA]</scope>
    <source>
        <strain evidence="7 8">Z294</strain>
    </source>
</reference>
<feature type="domain" description="Glycoside hydrolase family 38 central" evidence="6">
    <location>
        <begin position="285"/>
        <end position="359"/>
    </location>
</feature>
<keyword evidence="8" id="KW-1185">Reference proteome</keyword>
<dbReference type="InterPro" id="IPR011330">
    <property type="entry name" value="Glyco_hydro/deAcase_b/a-brl"/>
</dbReference>
<evidence type="ECO:0000313" key="8">
    <source>
        <dbReference type="Proteomes" id="UP000313948"/>
    </source>
</evidence>
<keyword evidence="3" id="KW-0378">Hydrolase</keyword>
<dbReference type="Gene3D" id="3.20.110.10">
    <property type="entry name" value="Glycoside hydrolase 38, N terminal domain"/>
    <property type="match status" value="1"/>
</dbReference>
<dbReference type="SUPFAM" id="SSF74650">
    <property type="entry name" value="Galactose mutarotase-like"/>
    <property type="match status" value="1"/>
</dbReference>
<dbReference type="InterPro" id="IPR028995">
    <property type="entry name" value="Glyco_hydro_57/38_cen_sf"/>
</dbReference>
<evidence type="ECO:0000256" key="3">
    <source>
        <dbReference type="ARBA" id="ARBA00022801"/>
    </source>
</evidence>
<dbReference type="RefSeq" id="WP_139948671.1">
    <property type="nucleotide sequence ID" value="NZ_CP040899.1"/>
</dbReference>
<dbReference type="SUPFAM" id="SSF88713">
    <property type="entry name" value="Glycoside hydrolase/deacetylase"/>
    <property type="match status" value="1"/>
</dbReference>
<dbReference type="InterPro" id="IPR015341">
    <property type="entry name" value="Glyco_hydro_38_cen"/>
</dbReference>
<dbReference type="SUPFAM" id="SSF88688">
    <property type="entry name" value="Families 57/38 glycoside transferase middle domain"/>
    <property type="match status" value="1"/>
</dbReference>